<evidence type="ECO:0000256" key="1">
    <source>
        <dbReference type="SAM" id="Phobius"/>
    </source>
</evidence>
<dbReference type="Proteomes" id="UP000198362">
    <property type="component" value="Unassembled WGS sequence"/>
</dbReference>
<dbReference type="EMBL" id="FZPH01000005">
    <property type="protein sequence ID" value="SNT37938.1"/>
    <property type="molecule type" value="Genomic_DNA"/>
</dbReference>
<reference evidence="2 3" key="1">
    <citation type="submission" date="2017-06" db="EMBL/GenBank/DDBJ databases">
        <authorList>
            <person name="Kim H.J."/>
            <person name="Triplett B.A."/>
        </authorList>
    </citation>
    <scope>NUCLEOTIDE SEQUENCE [LARGE SCALE GENOMIC DNA]</scope>
    <source>
        <strain evidence="2 3">CGMCC 4.5593</strain>
    </source>
</reference>
<evidence type="ECO:0000313" key="2">
    <source>
        <dbReference type="EMBL" id="SNT37938.1"/>
    </source>
</evidence>
<organism evidence="2 3">
    <name type="scientific">Asanoa hainanensis</name>
    <dbReference type="NCBI Taxonomy" id="560556"/>
    <lineage>
        <taxon>Bacteria</taxon>
        <taxon>Bacillati</taxon>
        <taxon>Actinomycetota</taxon>
        <taxon>Actinomycetes</taxon>
        <taxon>Micromonosporales</taxon>
        <taxon>Micromonosporaceae</taxon>
        <taxon>Asanoa</taxon>
    </lineage>
</organism>
<keyword evidence="1" id="KW-0472">Membrane</keyword>
<dbReference type="AlphaFoldDB" id="A0A239M712"/>
<dbReference type="RefSeq" id="WP_089248954.1">
    <property type="nucleotide sequence ID" value="NZ_FZPH01000005.1"/>
</dbReference>
<protein>
    <submittedName>
        <fullName evidence="2">Uncharacterized protein</fullName>
    </submittedName>
</protein>
<keyword evidence="3" id="KW-1185">Reference proteome</keyword>
<gene>
    <name evidence="2" type="ORF">SAMN05421812_105152</name>
</gene>
<accession>A0A239M712</accession>
<proteinExistence type="predicted"/>
<keyword evidence="1" id="KW-0812">Transmembrane</keyword>
<feature type="transmembrane region" description="Helical" evidence="1">
    <location>
        <begin position="57"/>
        <end position="76"/>
    </location>
</feature>
<keyword evidence="1" id="KW-1133">Transmembrane helix</keyword>
<evidence type="ECO:0000313" key="3">
    <source>
        <dbReference type="Proteomes" id="UP000198362"/>
    </source>
</evidence>
<sequence length="138" mass="14311">MSQFVEDRFGGPVALTVEWSSDTALDDEERAMLAGVPAEFAGAVVRRPGGAALAPEMIVGIAVVAVGGVAGLARLISYVACRLRNGCTVDLRSQPPTIRKETDLPRGVVIVVGPDGSHSVRTCEEGIADVLQLGLALS</sequence>
<name>A0A239M712_9ACTN</name>